<dbReference type="Pfam" id="PF09261">
    <property type="entry name" value="Alpha-mann_mid"/>
    <property type="match status" value="1"/>
</dbReference>
<dbReference type="Gene3D" id="2.60.40.1180">
    <property type="entry name" value="Golgi alpha-mannosidase II"/>
    <property type="match status" value="1"/>
</dbReference>
<feature type="non-terminal residue" evidence="11">
    <location>
        <position position="1"/>
    </location>
</feature>
<evidence type="ECO:0000313" key="11">
    <source>
        <dbReference type="EMBL" id="ELT99331.1"/>
    </source>
</evidence>
<dbReference type="GO" id="GO:0030246">
    <property type="term" value="F:carbohydrate binding"/>
    <property type="evidence" value="ECO:0007669"/>
    <property type="project" value="InterPro"/>
</dbReference>
<evidence type="ECO:0000256" key="9">
    <source>
        <dbReference type="RuleBase" id="RU361199"/>
    </source>
</evidence>
<dbReference type="STRING" id="283909.R7U6Q4"/>
<comment type="similarity">
    <text evidence="1 9">Belongs to the glycosyl hydrolase 38 family.</text>
</comment>
<dbReference type="Gene3D" id="3.20.110.10">
    <property type="entry name" value="Glycoside hydrolase 38, N terminal domain"/>
    <property type="match status" value="1"/>
</dbReference>
<dbReference type="SUPFAM" id="SSF88688">
    <property type="entry name" value="Families 57/38 glycoside transferase middle domain"/>
    <property type="match status" value="1"/>
</dbReference>
<dbReference type="EnsemblMetazoa" id="CapteT72090">
    <property type="protein sequence ID" value="CapteP72090"/>
    <property type="gene ID" value="CapteG72090"/>
</dbReference>
<dbReference type="EC" id="3.2.1.-" evidence="9"/>
<dbReference type="InterPro" id="IPR011330">
    <property type="entry name" value="Glyco_hydro/deAcase_b/a-brl"/>
</dbReference>
<comment type="function">
    <text evidence="7">Catalyzes the first committed step in the biosynthesis of complex N-glycans. It controls conversion of high mannose to complex N-glycans; the final hydrolytic step in the N-glycan maturation pathway.</text>
</comment>
<dbReference type="Gene3D" id="1.20.1270.50">
    <property type="entry name" value="Glycoside hydrolase family 38, central domain"/>
    <property type="match status" value="1"/>
</dbReference>
<evidence type="ECO:0000259" key="10">
    <source>
        <dbReference type="SMART" id="SM00872"/>
    </source>
</evidence>
<dbReference type="SUPFAM" id="SSF88713">
    <property type="entry name" value="Glycoside hydrolase/deacetylase"/>
    <property type="match status" value="1"/>
</dbReference>
<dbReference type="OrthoDB" id="10261055at2759"/>
<comment type="catalytic activity">
    <reaction evidence="8">
        <text>N(4)-{beta-D-GlcNAc-(1-&gt;2)-alpha-D-Man-(1-&gt;3)-[alpha-D-Man-(1-&gt;3)-[alpha-D-Man-(1-&gt;6)]-alpha-D-Man-(1-&gt;6)]-beta-D-Man-(1-&gt;4)-beta-D-GlcNAc-(1-&gt;4)-beta-D-GlcNAc}-L-asparaginyl-[protein] + 2 H2O = 2 alpha-D-mannopyranose + an N(4)-{beta-D-GlcNAc-(1-&gt;2)-alpha-D-Man-(1-&gt;3)-[alpha-D-Man-(1-&gt;6)]-beta-D-Man-(1-&gt;4)-beta-D-GlcNAc-(1-&gt;4)-beta-D-GlcNAc}-L-asparaginyl-[protein]</text>
        <dbReference type="Rhea" id="RHEA:56052"/>
        <dbReference type="Rhea" id="RHEA-COMP:14368"/>
        <dbReference type="Rhea" id="RHEA-COMP:14369"/>
        <dbReference type="ChEBI" id="CHEBI:15377"/>
        <dbReference type="ChEBI" id="CHEBI:28729"/>
        <dbReference type="ChEBI" id="CHEBI:60615"/>
        <dbReference type="ChEBI" id="CHEBI:60625"/>
        <dbReference type="EC" id="3.2.1.114"/>
    </reaction>
</comment>
<dbReference type="EMBL" id="AMQN01010077">
    <property type="status" value="NOT_ANNOTATED_CDS"/>
    <property type="molecule type" value="Genomic_DNA"/>
</dbReference>
<evidence type="ECO:0000256" key="7">
    <source>
        <dbReference type="ARBA" id="ARBA00059516"/>
    </source>
</evidence>
<evidence type="ECO:0000256" key="4">
    <source>
        <dbReference type="ARBA" id="ARBA00022833"/>
    </source>
</evidence>
<name>R7U6Q4_CAPTE</name>
<dbReference type="PANTHER" id="PTHR11607:SF3">
    <property type="entry name" value="LYSOSOMAL ALPHA-MANNOSIDASE"/>
    <property type="match status" value="1"/>
</dbReference>
<dbReference type="InterPro" id="IPR011682">
    <property type="entry name" value="Glyco_hydro_38_C"/>
</dbReference>
<evidence type="ECO:0000256" key="5">
    <source>
        <dbReference type="ARBA" id="ARBA00023157"/>
    </source>
</evidence>
<evidence type="ECO:0000313" key="13">
    <source>
        <dbReference type="Proteomes" id="UP000014760"/>
    </source>
</evidence>
<dbReference type="FunFam" id="1.20.1270.50:FF:000001">
    <property type="entry name" value="Alpha-mannosidase"/>
    <property type="match status" value="1"/>
</dbReference>
<dbReference type="OMA" id="DQNGYQL"/>
<dbReference type="InterPro" id="IPR013780">
    <property type="entry name" value="Glyco_hydro_b"/>
</dbReference>
<evidence type="ECO:0000313" key="12">
    <source>
        <dbReference type="EnsemblMetazoa" id="CapteP72090"/>
    </source>
</evidence>
<dbReference type="GO" id="GO:0006491">
    <property type="term" value="P:N-glycan processing"/>
    <property type="evidence" value="ECO:0007669"/>
    <property type="project" value="TreeGrafter"/>
</dbReference>
<dbReference type="HOGENOM" id="CLU_004690_1_0_1"/>
<reference evidence="11 13" key="2">
    <citation type="journal article" date="2013" name="Nature">
        <title>Insights into bilaterian evolution from three spiralian genomes.</title>
        <authorList>
            <person name="Simakov O."/>
            <person name="Marletaz F."/>
            <person name="Cho S.J."/>
            <person name="Edsinger-Gonzales E."/>
            <person name="Havlak P."/>
            <person name="Hellsten U."/>
            <person name="Kuo D.H."/>
            <person name="Larsson T."/>
            <person name="Lv J."/>
            <person name="Arendt D."/>
            <person name="Savage R."/>
            <person name="Osoegawa K."/>
            <person name="de Jong P."/>
            <person name="Grimwood J."/>
            <person name="Chapman J.A."/>
            <person name="Shapiro H."/>
            <person name="Aerts A."/>
            <person name="Otillar R.P."/>
            <person name="Terry A.Y."/>
            <person name="Boore J.L."/>
            <person name="Grigoriev I.V."/>
            <person name="Lindberg D.R."/>
            <person name="Seaver E.C."/>
            <person name="Weisblat D.A."/>
            <person name="Putnam N.H."/>
            <person name="Rokhsar D.S."/>
        </authorList>
    </citation>
    <scope>NUCLEOTIDE SEQUENCE</scope>
    <source>
        <strain evidence="11 13">I ESC-2004</strain>
    </source>
</reference>
<dbReference type="AlphaFoldDB" id="R7U6Q4"/>
<dbReference type="GO" id="GO:0006013">
    <property type="term" value="P:mannose metabolic process"/>
    <property type="evidence" value="ECO:0007669"/>
    <property type="project" value="InterPro"/>
</dbReference>
<evidence type="ECO:0000256" key="3">
    <source>
        <dbReference type="ARBA" id="ARBA00022801"/>
    </source>
</evidence>
<dbReference type="InterPro" id="IPR050843">
    <property type="entry name" value="Glycosyl_Hydrlase_38"/>
</dbReference>
<evidence type="ECO:0000256" key="8">
    <source>
        <dbReference type="ARBA" id="ARBA00093232"/>
    </source>
</evidence>
<proteinExistence type="inferred from homology"/>
<dbReference type="Gene3D" id="2.70.98.30">
    <property type="entry name" value="Golgi alpha-mannosidase II, domain 4"/>
    <property type="match status" value="1"/>
</dbReference>
<evidence type="ECO:0000256" key="2">
    <source>
        <dbReference type="ARBA" id="ARBA00022723"/>
    </source>
</evidence>
<dbReference type="Pfam" id="PF07748">
    <property type="entry name" value="Glyco_hydro_38C"/>
    <property type="match status" value="1"/>
</dbReference>
<dbReference type="GO" id="GO:0000139">
    <property type="term" value="C:Golgi membrane"/>
    <property type="evidence" value="ECO:0007669"/>
    <property type="project" value="TreeGrafter"/>
</dbReference>
<dbReference type="InterPro" id="IPR028995">
    <property type="entry name" value="Glyco_hydro_57/38_cen_sf"/>
</dbReference>
<dbReference type="GO" id="GO:0004572">
    <property type="term" value="F:mannosyl-oligosaccharide 1,3-1,6-alpha-mannosidase activity"/>
    <property type="evidence" value="ECO:0007669"/>
    <property type="project" value="UniProtKB-EC"/>
</dbReference>
<keyword evidence="5" id="KW-1015">Disulfide bond</keyword>
<dbReference type="Proteomes" id="UP000014760">
    <property type="component" value="Unassembled WGS sequence"/>
</dbReference>
<dbReference type="SUPFAM" id="SSF74650">
    <property type="entry name" value="Galactose mutarotase-like"/>
    <property type="match status" value="1"/>
</dbReference>
<evidence type="ECO:0000256" key="1">
    <source>
        <dbReference type="ARBA" id="ARBA00009792"/>
    </source>
</evidence>
<accession>R7U6Q4</accession>
<feature type="non-terminal residue" evidence="11">
    <location>
        <position position="966"/>
    </location>
</feature>
<reference evidence="13" key="1">
    <citation type="submission" date="2012-12" db="EMBL/GenBank/DDBJ databases">
        <authorList>
            <person name="Hellsten U."/>
            <person name="Grimwood J."/>
            <person name="Chapman J.A."/>
            <person name="Shapiro H."/>
            <person name="Aerts A."/>
            <person name="Otillar R.P."/>
            <person name="Terry A.Y."/>
            <person name="Boore J.L."/>
            <person name="Simakov O."/>
            <person name="Marletaz F."/>
            <person name="Cho S.-J."/>
            <person name="Edsinger-Gonzales E."/>
            <person name="Havlak P."/>
            <person name="Kuo D.-H."/>
            <person name="Larsson T."/>
            <person name="Lv J."/>
            <person name="Arendt D."/>
            <person name="Savage R."/>
            <person name="Osoegawa K."/>
            <person name="de Jong P."/>
            <person name="Lindberg D.R."/>
            <person name="Seaver E.C."/>
            <person name="Weisblat D.A."/>
            <person name="Putnam N.H."/>
            <person name="Grigoriev I.V."/>
            <person name="Rokhsar D.S."/>
        </authorList>
    </citation>
    <scope>NUCLEOTIDE SEQUENCE</scope>
    <source>
        <strain evidence="13">I ESC-2004</strain>
    </source>
</reference>
<sequence length="966" mass="110159">PLKVIVVPHSHSDPGWQKTIDRYFEDQTRHTLNNMVEKLVKFPKMTFIWAESVFLSLWWRDLDPGTQSTVRMLIQRGQLEIVVGSWVVPDEANPHYFALVDQMIEGHEWLRSAGLAVKPRNVWSLDPFGYSSTLPFLYQQAGYDNMVILRVHEKVKAELQNRKSFEFNWRQHWDHHNRASIFTQMMPYRLYNIKHSCGPDTSICLEFDFRKIAGESSESRASKITDENVDAKSRLLLSQYIAKNSLYKHNVVLIPIGDDFRFDRNIEWDQQYDNYQKLFDHINSQPEWNVHARFGTIQTYFNEVKASMQHMNSSTDQFFPSLSGDFFPYTDELQEYWTGYFTTRPYDKMLSRELEVNLRSAEILTSLARGIAKKAGGRSGLLDASERLTEARRDLALFQHHDGITGTEKSWVVTDYEQRLIHGLKTVAEISKEAVTYLLAKSEDTKRDTIRMSANKSWRLLSDEQAEPISVSKSDGVSVILFNSLGRQKEELVQLSINTDSVIVTDDQGRPVTSQINPVWTSDSQISSRQFELVFLARLNPVSLHTFQIKAVKQGLGSHLSFIHTLNHPPKSNKHHTRFQVRPATEKELSLENDALRATFSASTGFLQSVTTKHIGKTTRTAVDFRMYKSRNSGAYLFGPAGPAGDSEMDHSPLVRTIHGPLVSEIHVLQTLVNHTVRIYNTTGHLGSGLEITNIVDMRTQDQRELIMHFDTSIENTDGTFYTDQNGLQSIQRRHFKGVPTEANYYPFTAYGYLQDSSTRLTLAAAQPLGISSQDIGRLEVMLDRRLRYDDRRGLGEGVLDNRRTPSRFFLLVERSNRRSMRRKSSSSPLLSYPSLSVHLLVEDLRHYALQMLSEGNAAHKQNFSGFARSLPCGFHLVNLRSVLHSNGSDATLLLHRYAQTCVYGAAPCSLPSEASLSLASLFNNLRLTSASKASLSLMYDQQELKEDDGFSISMSAMDLHAYRLK</sequence>
<keyword evidence="13" id="KW-1185">Reference proteome</keyword>
<reference evidence="12" key="3">
    <citation type="submission" date="2015-06" db="UniProtKB">
        <authorList>
            <consortium name="EnsemblMetazoa"/>
        </authorList>
    </citation>
    <scope>IDENTIFICATION</scope>
</reference>
<dbReference type="SMART" id="SM00872">
    <property type="entry name" value="Alpha-mann_mid"/>
    <property type="match status" value="1"/>
</dbReference>
<keyword evidence="4 9" id="KW-0862">Zinc</keyword>
<dbReference type="InterPro" id="IPR037094">
    <property type="entry name" value="Glyco_hydro_38_cen_sf"/>
</dbReference>
<keyword evidence="3 9" id="KW-0378">Hydrolase</keyword>
<dbReference type="InterPro" id="IPR011013">
    <property type="entry name" value="Gal_mutarotase_sf_dom"/>
</dbReference>
<dbReference type="InterPro" id="IPR027291">
    <property type="entry name" value="Glyco_hydro_38_N_sf"/>
</dbReference>
<dbReference type="EMBL" id="KB306977">
    <property type="protein sequence ID" value="ELT99331.1"/>
    <property type="molecule type" value="Genomic_DNA"/>
</dbReference>
<dbReference type="PANTHER" id="PTHR11607">
    <property type="entry name" value="ALPHA-MANNOSIDASE"/>
    <property type="match status" value="1"/>
</dbReference>
<dbReference type="InterPro" id="IPR015341">
    <property type="entry name" value="Glyco_hydro_38_cen"/>
</dbReference>
<keyword evidence="6 9" id="KW-0326">Glycosidase</keyword>
<comment type="cofactor">
    <cofactor evidence="9">
        <name>Zn(2+)</name>
        <dbReference type="ChEBI" id="CHEBI:29105"/>
    </cofactor>
    <text evidence="9">Binds 1 zinc ion per subunit.</text>
</comment>
<dbReference type="FunCoup" id="R7U6Q4">
    <property type="interactions" value="119"/>
</dbReference>
<feature type="domain" description="Glycoside hydrolase family 38 central" evidence="10">
    <location>
        <begin position="335"/>
        <end position="420"/>
    </location>
</feature>
<keyword evidence="2 9" id="KW-0479">Metal-binding</keyword>
<protein>
    <recommendedName>
        <fullName evidence="9">Alpha-mannosidase</fullName>
        <ecNumber evidence="9">3.2.1.-</ecNumber>
    </recommendedName>
</protein>
<dbReference type="Pfam" id="PF01074">
    <property type="entry name" value="Glyco_hydro_38N"/>
    <property type="match status" value="1"/>
</dbReference>
<dbReference type="FunFam" id="3.20.110.10:FF:000015">
    <property type="entry name" value="Alpha-mannosidase"/>
    <property type="match status" value="1"/>
</dbReference>
<evidence type="ECO:0000256" key="6">
    <source>
        <dbReference type="ARBA" id="ARBA00023295"/>
    </source>
</evidence>
<dbReference type="InterPro" id="IPR000602">
    <property type="entry name" value="Glyco_hydro_38_N"/>
</dbReference>
<dbReference type="GO" id="GO:0046872">
    <property type="term" value="F:metal ion binding"/>
    <property type="evidence" value="ECO:0007669"/>
    <property type="project" value="UniProtKB-KW"/>
</dbReference>
<organism evidence="11">
    <name type="scientific">Capitella teleta</name>
    <name type="common">Polychaete worm</name>
    <dbReference type="NCBI Taxonomy" id="283909"/>
    <lineage>
        <taxon>Eukaryota</taxon>
        <taxon>Metazoa</taxon>
        <taxon>Spiralia</taxon>
        <taxon>Lophotrochozoa</taxon>
        <taxon>Annelida</taxon>
        <taxon>Polychaeta</taxon>
        <taxon>Sedentaria</taxon>
        <taxon>Scolecida</taxon>
        <taxon>Capitellidae</taxon>
        <taxon>Capitella</taxon>
    </lineage>
</organism>
<gene>
    <name evidence="11" type="ORF">CAPTEDRAFT_72090</name>
</gene>